<protein>
    <submittedName>
        <fullName evidence="1">Uncharacterized protein</fullName>
    </submittedName>
</protein>
<sequence length="37" mass="4121">MTMLTQDMDVHNMVKLEILVTFKIVLASQSKTGVANI</sequence>
<reference evidence="1" key="2">
    <citation type="journal article" date="2015" name="Data Brief">
        <title>Shoot transcriptome of the giant reed, Arundo donax.</title>
        <authorList>
            <person name="Barrero R.A."/>
            <person name="Guerrero F.D."/>
            <person name="Moolhuijzen P."/>
            <person name="Goolsby J.A."/>
            <person name="Tidwell J."/>
            <person name="Bellgard S.E."/>
            <person name="Bellgard M.I."/>
        </authorList>
    </citation>
    <scope>NUCLEOTIDE SEQUENCE</scope>
    <source>
        <tissue evidence="1">Shoot tissue taken approximately 20 cm above the soil surface</tissue>
    </source>
</reference>
<proteinExistence type="predicted"/>
<evidence type="ECO:0000313" key="1">
    <source>
        <dbReference type="EMBL" id="JAD36597.1"/>
    </source>
</evidence>
<accession>A0A0A8ZP67</accession>
<organism evidence="1">
    <name type="scientific">Arundo donax</name>
    <name type="common">Giant reed</name>
    <name type="synonym">Donax arundinaceus</name>
    <dbReference type="NCBI Taxonomy" id="35708"/>
    <lineage>
        <taxon>Eukaryota</taxon>
        <taxon>Viridiplantae</taxon>
        <taxon>Streptophyta</taxon>
        <taxon>Embryophyta</taxon>
        <taxon>Tracheophyta</taxon>
        <taxon>Spermatophyta</taxon>
        <taxon>Magnoliopsida</taxon>
        <taxon>Liliopsida</taxon>
        <taxon>Poales</taxon>
        <taxon>Poaceae</taxon>
        <taxon>PACMAD clade</taxon>
        <taxon>Arundinoideae</taxon>
        <taxon>Arundineae</taxon>
        <taxon>Arundo</taxon>
    </lineage>
</organism>
<dbReference type="AlphaFoldDB" id="A0A0A8ZP67"/>
<dbReference type="EMBL" id="GBRH01261298">
    <property type="protein sequence ID" value="JAD36597.1"/>
    <property type="molecule type" value="Transcribed_RNA"/>
</dbReference>
<reference evidence="1" key="1">
    <citation type="submission" date="2014-09" db="EMBL/GenBank/DDBJ databases">
        <authorList>
            <person name="Magalhaes I.L.F."/>
            <person name="Oliveira U."/>
            <person name="Santos F.R."/>
            <person name="Vidigal T.H.D.A."/>
            <person name="Brescovit A.D."/>
            <person name="Santos A.J."/>
        </authorList>
    </citation>
    <scope>NUCLEOTIDE SEQUENCE</scope>
    <source>
        <tissue evidence="1">Shoot tissue taken approximately 20 cm above the soil surface</tissue>
    </source>
</reference>
<name>A0A0A8ZP67_ARUDO</name>